<dbReference type="RefSeq" id="WP_165028295.1">
    <property type="nucleotide sequence ID" value="NZ_JAAKZF010000015.1"/>
</dbReference>
<name>A0A6G4WDG7_9HYPH</name>
<gene>
    <name evidence="1" type="ORF">G6N73_13350</name>
</gene>
<organism evidence="1 2">
    <name type="scientific">Allomesorhizobium camelthorni</name>
    <dbReference type="NCBI Taxonomy" id="475069"/>
    <lineage>
        <taxon>Bacteria</taxon>
        <taxon>Pseudomonadati</taxon>
        <taxon>Pseudomonadota</taxon>
        <taxon>Alphaproteobacteria</taxon>
        <taxon>Hyphomicrobiales</taxon>
        <taxon>Phyllobacteriaceae</taxon>
        <taxon>Allomesorhizobium</taxon>
    </lineage>
</organism>
<evidence type="ECO:0000313" key="1">
    <source>
        <dbReference type="EMBL" id="NGO52157.1"/>
    </source>
</evidence>
<protein>
    <submittedName>
        <fullName evidence="1">Uncharacterized protein</fullName>
    </submittedName>
</protein>
<keyword evidence="2" id="KW-1185">Reference proteome</keyword>
<accession>A0A6G4WDG7</accession>
<proteinExistence type="predicted"/>
<dbReference type="EMBL" id="JAAKZF010000015">
    <property type="protein sequence ID" value="NGO52157.1"/>
    <property type="molecule type" value="Genomic_DNA"/>
</dbReference>
<comment type="caution">
    <text evidence="1">The sequence shown here is derived from an EMBL/GenBank/DDBJ whole genome shotgun (WGS) entry which is preliminary data.</text>
</comment>
<dbReference type="AlphaFoldDB" id="A0A6G4WDG7"/>
<reference evidence="1 2" key="1">
    <citation type="submission" date="2020-02" db="EMBL/GenBank/DDBJ databases">
        <title>Genome sequence of strain CCNWXJ40-4.</title>
        <authorList>
            <person name="Gao J."/>
            <person name="Sun J."/>
        </authorList>
    </citation>
    <scope>NUCLEOTIDE SEQUENCE [LARGE SCALE GENOMIC DNA]</scope>
    <source>
        <strain evidence="1 2">CCNWXJ 40-4</strain>
    </source>
</reference>
<dbReference type="Proteomes" id="UP001642900">
    <property type="component" value="Unassembled WGS sequence"/>
</dbReference>
<sequence length="76" mass="8174">MKDDPLKTAEYQDGDVTILSRAPLIGTLELTDNDGEPIKLQLDRRNAEALMAGLTKFLLNGEGEDAPMAADRDASG</sequence>
<evidence type="ECO:0000313" key="2">
    <source>
        <dbReference type="Proteomes" id="UP001642900"/>
    </source>
</evidence>